<dbReference type="RefSeq" id="WP_218827143.1">
    <property type="nucleotide sequence ID" value="NZ_NPJF01000043.1"/>
</dbReference>
<organism evidence="1 2">
    <name type="scientific">Segatella bryantii</name>
    <name type="common">Prevotella bryantii</name>
    <dbReference type="NCBI Taxonomy" id="77095"/>
    <lineage>
        <taxon>Bacteria</taxon>
        <taxon>Pseudomonadati</taxon>
        <taxon>Bacteroidota</taxon>
        <taxon>Bacteroidia</taxon>
        <taxon>Bacteroidales</taxon>
        <taxon>Prevotellaceae</taxon>
        <taxon>Segatella</taxon>
    </lineage>
</organism>
<reference evidence="1 2" key="1">
    <citation type="submission" date="2017-08" db="EMBL/GenBank/DDBJ databases">
        <title>Comparative genomics of non-oral Prevotella species.</title>
        <authorList>
            <person name="Accetto T."/>
            <person name="Nograsek B."/>
            <person name="Avgustin G."/>
        </authorList>
    </citation>
    <scope>NUCLEOTIDE SEQUENCE [LARGE SCALE GENOMIC DNA]</scope>
    <source>
        <strain evidence="1 2">TC1-1</strain>
    </source>
</reference>
<feature type="non-terminal residue" evidence="1">
    <location>
        <position position="1"/>
    </location>
</feature>
<dbReference type="EMBL" id="NPJF01000043">
    <property type="protein sequence ID" value="OYP54368.1"/>
    <property type="molecule type" value="Genomic_DNA"/>
</dbReference>
<gene>
    <name evidence="1" type="ORF">CIK91_08975</name>
</gene>
<proteinExistence type="predicted"/>
<name>A0ABX4EJC4_SEGBR</name>
<evidence type="ECO:0000313" key="1">
    <source>
        <dbReference type="EMBL" id="OYP54368.1"/>
    </source>
</evidence>
<sequence length="158" mass="18619">NESNDLVHTERYTICNNHSERLLILFSEDVVCNSNHINMLKRKLLRRYGDFSLSMLIWDNVLIKDTIPIVPEFFVKSLAKGETFDVIIKGKDTDDFSLNEFEKHILICRETDFLTSQIGMPNFVATLKELHMLYPYSYIVFNSYELVNFVDRFKKNKP</sequence>
<keyword evidence="2" id="KW-1185">Reference proteome</keyword>
<dbReference type="Proteomes" id="UP000216189">
    <property type="component" value="Unassembled WGS sequence"/>
</dbReference>
<comment type="caution">
    <text evidence="1">The sequence shown here is derived from an EMBL/GenBank/DDBJ whole genome shotgun (WGS) entry which is preliminary data.</text>
</comment>
<protein>
    <submittedName>
        <fullName evidence="1">Uncharacterized protein</fullName>
    </submittedName>
</protein>
<evidence type="ECO:0000313" key="2">
    <source>
        <dbReference type="Proteomes" id="UP000216189"/>
    </source>
</evidence>
<accession>A0ABX4EJC4</accession>